<organism evidence="2 3">
    <name type="scientific">Favolaschia claudopus</name>
    <dbReference type="NCBI Taxonomy" id="2862362"/>
    <lineage>
        <taxon>Eukaryota</taxon>
        <taxon>Fungi</taxon>
        <taxon>Dikarya</taxon>
        <taxon>Basidiomycota</taxon>
        <taxon>Agaricomycotina</taxon>
        <taxon>Agaricomycetes</taxon>
        <taxon>Agaricomycetidae</taxon>
        <taxon>Agaricales</taxon>
        <taxon>Marasmiineae</taxon>
        <taxon>Mycenaceae</taxon>
        <taxon>Favolaschia</taxon>
    </lineage>
</organism>
<feature type="region of interest" description="Disordered" evidence="1">
    <location>
        <begin position="1"/>
        <end position="21"/>
    </location>
</feature>
<protein>
    <submittedName>
        <fullName evidence="2">Uncharacterized protein</fullName>
    </submittedName>
</protein>
<accession>A0AAW0AAR0</accession>
<evidence type="ECO:0000313" key="2">
    <source>
        <dbReference type="EMBL" id="KAK7006286.1"/>
    </source>
</evidence>
<dbReference type="EMBL" id="JAWWNJ010000076">
    <property type="protein sequence ID" value="KAK7006286.1"/>
    <property type="molecule type" value="Genomic_DNA"/>
</dbReference>
<comment type="caution">
    <text evidence="2">The sequence shown here is derived from an EMBL/GenBank/DDBJ whole genome shotgun (WGS) entry which is preliminary data.</text>
</comment>
<gene>
    <name evidence="2" type="ORF">R3P38DRAFT_3366960</name>
</gene>
<sequence length="318" mass="35706">MSREQGFRANKPLDASSSGSTVFRCRGCRRRCYTFDTTYRRPASGSSRFEIHVKFFLTSVRLCEVSISFSSFTFQRAFRVTSTSRGLPFFHQDRLQVQPPPPNSIFRRPPSEISSSPHGSSHAHSLHSSPHFPSPDSKFSRGAAPLINTQPQHQNLIFHRPPSNAPTFISLSDFFLPAARSFVNFIKADTHFGNSIFRLPASKASSSLMSDFFPFPLRGARRRSLKPTYHVKFATSAKYTEVFFRCAAEVVDFFLRCAAASTSSSLFTHFLTLSIKYLCILIYGSIAPVISAVDSPARYPLQTERETGVGKLTRQTFD</sequence>
<feature type="compositionally biased region" description="Low complexity" evidence="1">
    <location>
        <begin position="104"/>
        <end position="137"/>
    </location>
</feature>
<keyword evidence="3" id="KW-1185">Reference proteome</keyword>
<reference evidence="2 3" key="1">
    <citation type="journal article" date="2024" name="J Genomics">
        <title>Draft genome sequencing and assembly of Favolaschia claudopus CIRM-BRFM 2984 isolated from oak limbs.</title>
        <authorList>
            <person name="Navarro D."/>
            <person name="Drula E."/>
            <person name="Chaduli D."/>
            <person name="Cazenave R."/>
            <person name="Ahrendt S."/>
            <person name="Wang J."/>
            <person name="Lipzen A."/>
            <person name="Daum C."/>
            <person name="Barry K."/>
            <person name="Grigoriev I.V."/>
            <person name="Favel A."/>
            <person name="Rosso M.N."/>
            <person name="Martin F."/>
        </authorList>
    </citation>
    <scope>NUCLEOTIDE SEQUENCE [LARGE SCALE GENOMIC DNA]</scope>
    <source>
        <strain evidence="2 3">CIRM-BRFM 2984</strain>
    </source>
</reference>
<evidence type="ECO:0000313" key="3">
    <source>
        <dbReference type="Proteomes" id="UP001362999"/>
    </source>
</evidence>
<dbReference type="Proteomes" id="UP001362999">
    <property type="component" value="Unassembled WGS sequence"/>
</dbReference>
<feature type="region of interest" description="Disordered" evidence="1">
    <location>
        <begin position="91"/>
        <end position="143"/>
    </location>
</feature>
<evidence type="ECO:0000256" key="1">
    <source>
        <dbReference type="SAM" id="MobiDB-lite"/>
    </source>
</evidence>
<proteinExistence type="predicted"/>
<name>A0AAW0AAR0_9AGAR</name>
<dbReference type="AlphaFoldDB" id="A0AAW0AAR0"/>